<comment type="similarity">
    <text evidence="1 7">Belongs to the iron/ascorbate-dependent oxidoreductase family.</text>
</comment>
<evidence type="ECO:0000313" key="9">
    <source>
        <dbReference type="EMBL" id="KAG2540010.1"/>
    </source>
</evidence>
<dbReference type="FunFam" id="2.60.120.330:FF:000017">
    <property type="entry name" value="2-oxoglutarate-dependent dioxygenase DAO"/>
    <property type="match status" value="1"/>
</dbReference>
<keyword evidence="3" id="KW-0223">Dioxygenase</keyword>
<organism evidence="9 10">
    <name type="scientific">Panicum virgatum</name>
    <name type="common">Blackwell switchgrass</name>
    <dbReference type="NCBI Taxonomy" id="38727"/>
    <lineage>
        <taxon>Eukaryota</taxon>
        <taxon>Viridiplantae</taxon>
        <taxon>Streptophyta</taxon>
        <taxon>Embryophyta</taxon>
        <taxon>Tracheophyta</taxon>
        <taxon>Spermatophyta</taxon>
        <taxon>Magnoliopsida</taxon>
        <taxon>Liliopsida</taxon>
        <taxon>Poales</taxon>
        <taxon>Poaceae</taxon>
        <taxon>PACMAD clade</taxon>
        <taxon>Panicoideae</taxon>
        <taxon>Panicodae</taxon>
        <taxon>Paniceae</taxon>
        <taxon>Panicinae</taxon>
        <taxon>Panicum</taxon>
        <taxon>Panicum sect. Hiantes</taxon>
    </lineage>
</organism>
<dbReference type="GO" id="GO:0046872">
    <property type="term" value="F:metal ion binding"/>
    <property type="evidence" value="ECO:0007669"/>
    <property type="project" value="UniProtKB-KW"/>
</dbReference>
<dbReference type="InterPro" id="IPR050231">
    <property type="entry name" value="Iron_ascorbate_oxido_reductase"/>
</dbReference>
<dbReference type="Pfam" id="PF03171">
    <property type="entry name" value="2OG-FeII_Oxy"/>
    <property type="match status" value="1"/>
</dbReference>
<dbReference type="PROSITE" id="PS51471">
    <property type="entry name" value="FE2OG_OXY"/>
    <property type="match status" value="1"/>
</dbReference>
<dbReference type="InterPro" id="IPR027443">
    <property type="entry name" value="IPNS-like_sf"/>
</dbReference>
<comment type="function">
    <text evidence="4">2-oxoglutarate-dependent dioxygenase essential for auxin catabolism and maintenance of auxin homeostasis in reproductive organs. Catalyzes the irreversible oxidation of indole-3-acetic acid (IAA) to the biologically inactive 2-oxoindole-3-acetic acid (OxIAA).</text>
</comment>
<sequence length="317" mass="35037">MAIPKVDLCRLDPSSPGWASARATVTVSMVEHGCVVVACDALGAELRRALFERCMPELFEFPAETKQRNVSADSALRGYVGKLPGLDFESFNVAEITEPRSVRDFSSIFWPHGNPEFCDTVISFVSNLLELEHTVEKMTLEGLGVREETIAAHRQTLTHSLRLSHYGVPEESKMGVTLPRHTDPSFTTAIVQHEVEGLEVQAKDGSCWITIPPEADTITIIAGDLLTVVTNGRVPACVHRVKTASNRERFSVLFTVVAKNGAVLSAMDELVDPDHPLMYNPLKIDEYMLFRYSEEAFKLSDPLEEFCGVHKSGSSTE</sequence>
<evidence type="ECO:0000256" key="3">
    <source>
        <dbReference type="ARBA" id="ARBA00022964"/>
    </source>
</evidence>
<protein>
    <recommendedName>
        <fullName evidence="5">2-oxoglutarate-dependent dioxygenase DAO</fullName>
    </recommendedName>
    <alternativeName>
        <fullName evidence="6">Protein DIOXYGENASE FOR AUXIN OXIDATION</fullName>
    </alternativeName>
</protein>
<evidence type="ECO:0000256" key="6">
    <source>
        <dbReference type="ARBA" id="ARBA00076740"/>
    </source>
</evidence>
<evidence type="ECO:0000256" key="5">
    <source>
        <dbReference type="ARBA" id="ARBA00074102"/>
    </source>
</evidence>
<evidence type="ECO:0000256" key="1">
    <source>
        <dbReference type="ARBA" id="ARBA00008056"/>
    </source>
</evidence>
<dbReference type="PANTHER" id="PTHR47990">
    <property type="entry name" value="2-OXOGLUTARATE (2OG) AND FE(II)-DEPENDENT OXYGENASE SUPERFAMILY PROTEIN-RELATED"/>
    <property type="match status" value="1"/>
</dbReference>
<comment type="caution">
    <text evidence="9">The sequence shown here is derived from an EMBL/GenBank/DDBJ whole genome shotgun (WGS) entry which is preliminary data.</text>
</comment>
<dbReference type="SUPFAM" id="SSF51197">
    <property type="entry name" value="Clavaminate synthase-like"/>
    <property type="match status" value="1"/>
</dbReference>
<keyword evidence="7" id="KW-0408">Iron</keyword>
<gene>
    <name evidence="9" type="ORF">PVAP13_9NG517000</name>
</gene>
<dbReference type="AlphaFoldDB" id="A0A8T0MS78"/>
<proteinExistence type="inferred from homology"/>
<evidence type="ECO:0000256" key="7">
    <source>
        <dbReference type="RuleBase" id="RU003682"/>
    </source>
</evidence>
<keyword evidence="10" id="KW-1185">Reference proteome</keyword>
<reference evidence="9 10" key="1">
    <citation type="submission" date="2020-05" db="EMBL/GenBank/DDBJ databases">
        <title>WGS assembly of Panicum virgatum.</title>
        <authorList>
            <person name="Lovell J.T."/>
            <person name="Jenkins J."/>
            <person name="Shu S."/>
            <person name="Juenger T.E."/>
            <person name="Schmutz J."/>
        </authorList>
    </citation>
    <scope>NUCLEOTIDE SEQUENCE [LARGE SCALE GENOMIC DNA]</scope>
    <source>
        <strain evidence="10">cv. AP13</strain>
    </source>
</reference>
<evidence type="ECO:0000256" key="4">
    <source>
        <dbReference type="ARBA" id="ARBA00054658"/>
    </source>
</evidence>
<dbReference type="EMBL" id="CM029054">
    <property type="protein sequence ID" value="KAG2540010.1"/>
    <property type="molecule type" value="Genomic_DNA"/>
</dbReference>
<dbReference type="GO" id="GO:0051213">
    <property type="term" value="F:dioxygenase activity"/>
    <property type="evidence" value="ECO:0007669"/>
    <property type="project" value="UniProtKB-KW"/>
</dbReference>
<dbReference type="Proteomes" id="UP000823388">
    <property type="component" value="Chromosome 9N"/>
</dbReference>
<accession>A0A8T0MS78</accession>
<dbReference type="InterPro" id="IPR005123">
    <property type="entry name" value="Oxoglu/Fe-dep_dioxygenase_dom"/>
</dbReference>
<evidence type="ECO:0000313" key="10">
    <source>
        <dbReference type="Proteomes" id="UP000823388"/>
    </source>
</evidence>
<feature type="domain" description="Fe2OG dioxygenase" evidence="8">
    <location>
        <begin position="157"/>
        <end position="258"/>
    </location>
</feature>
<keyword evidence="2 7" id="KW-0479">Metal-binding</keyword>
<dbReference type="OrthoDB" id="288590at2759"/>
<name>A0A8T0MS78_PANVG</name>
<evidence type="ECO:0000259" key="8">
    <source>
        <dbReference type="PROSITE" id="PS51471"/>
    </source>
</evidence>
<evidence type="ECO:0000256" key="2">
    <source>
        <dbReference type="ARBA" id="ARBA00022723"/>
    </source>
</evidence>
<dbReference type="Gene3D" id="2.60.120.330">
    <property type="entry name" value="B-lactam Antibiotic, Isopenicillin N Synthase, Chain"/>
    <property type="match status" value="1"/>
</dbReference>
<keyword evidence="7" id="KW-0560">Oxidoreductase</keyword>
<dbReference type="InterPro" id="IPR044861">
    <property type="entry name" value="IPNS-like_FE2OG_OXY"/>
</dbReference>